<dbReference type="Gramene" id="mRNA:HanXRQr2_Chr08g0342291">
    <property type="protein sequence ID" value="mRNA:HanXRQr2_Chr08g0342291"/>
    <property type="gene ID" value="HanXRQr2_Chr08g0342291"/>
</dbReference>
<gene>
    <name evidence="3" type="ORF">HanXRQr2_Chr08g0342291</name>
</gene>
<keyword evidence="4" id="KW-1185">Reference proteome</keyword>
<dbReference type="SUPFAM" id="SSF74650">
    <property type="entry name" value="Galactose mutarotase-like"/>
    <property type="match status" value="1"/>
</dbReference>
<reference evidence="3" key="1">
    <citation type="journal article" date="2017" name="Nature">
        <title>The sunflower genome provides insights into oil metabolism, flowering and Asterid evolution.</title>
        <authorList>
            <person name="Badouin H."/>
            <person name="Gouzy J."/>
            <person name="Grassa C.J."/>
            <person name="Murat F."/>
            <person name="Staton S.E."/>
            <person name="Cottret L."/>
            <person name="Lelandais-Briere C."/>
            <person name="Owens G.L."/>
            <person name="Carrere S."/>
            <person name="Mayjonade B."/>
            <person name="Legrand L."/>
            <person name="Gill N."/>
            <person name="Kane N.C."/>
            <person name="Bowers J.E."/>
            <person name="Hubner S."/>
            <person name="Bellec A."/>
            <person name="Berard A."/>
            <person name="Berges H."/>
            <person name="Blanchet N."/>
            <person name="Boniface M.C."/>
            <person name="Brunel D."/>
            <person name="Catrice O."/>
            <person name="Chaidir N."/>
            <person name="Claudel C."/>
            <person name="Donnadieu C."/>
            <person name="Faraut T."/>
            <person name="Fievet G."/>
            <person name="Helmstetter N."/>
            <person name="King M."/>
            <person name="Knapp S.J."/>
            <person name="Lai Z."/>
            <person name="Le Paslier M.C."/>
            <person name="Lippi Y."/>
            <person name="Lorenzon L."/>
            <person name="Mandel J.R."/>
            <person name="Marage G."/>
            <person name="Marchand G."/>
            <person name="Marquand E."/>
            <person name="Bret-Mestries E."/>
            <person name="Morien E."/>
            <person name="Nambeesan S."/>
            <person name="Nguyen T."/>
            <person name="Pegot-Espagnet P."/>
            <person name="Pouilly N."/>
            <person name="Raftis F."/>
            <person name="Sallet E."/>
            <person name="Schiex T."/>
            <person name="Thomas J."/>
            <person name="Vandecasteele C."/>
            <person name="Vares D."/>
            <person name="Vear F."/>
            <person name="Vautrin S."/>
            <person name="Crespi M."/>
            <person name="Mangin B."/>
            <person name="Burke J.M."/>
            <person name="Salse J."/>
            <person name="Munos S."/>
            <person name="Vincourt P."/>
            <person name="Rieseberg L.H."/>
            <person name="Langlade N.B."/>
        </authorList>
    </citation>
    <scope>NUCLEOTIDE SEQUENCE</scope>
    <source>
        <tissue evidence="3">Leaves</tissue>
    </source>
</reference>
<protein>
    <submittedName>
        <fullName evidence="3">Alpha-mannosidase</fullName>
        <ecNumber evidence="3">3.2.1.24</ecNumber>
    </submittedName>
</protein>
<evidence type="ECO:0000256" key="1">
    <source>
        <dbReference type="SAM" id="SignalP"/>
    </source>
</evidence>
<dbReference type="EMBL" id="MNCJ02000323">
    <property type="protein sequence ID" value="KAF5795657.1"/>
    <property type="molecule type" value="Genomic_DNA"/>
</dbReference>
<dbReference type="Pfam" id="PF07748">
    <property type="entry name" value="Glyco_hydro_38C"/>
    <property type="match status" value="1"/>
</dbReference>
<reference evidence="3" key="2">
    <citation type="submission" date="2020-06" db="EMBL/GenBank/DDBJ databases">
        <title>Helianthus annuus Genome sequencing and assembly Release 2.</title>
        <authorList>
            <person name="Gouzy J."/>
            <person name="Langlade N."/>
            <person name="Munos S."/>
        </authorList>
    </citation>
    <scope>NUCLEOTIDE SEQUENCE</scope>
    <source>
        <tissue evidence="3">Leaves</tissue>
    </source>
</reference>
<dbReference type="AlphaFoldDB" id="A0A9K3IFG3"/>
<keyword evidence="3" id="KW-0378">Hydrolase</keyword>
<dbReference type="GO" id="GO:0004559">
    <property type="term" value="F:alpha-mannosidase activity"/>
    <property type="evidence" value="ECO:0007669"/>
    <property type="project" value="UniProtKB-EC"/>
</dbReference>
<comment type="caution">
    <text evidence="3">The sequence shown here is derived from an EMBL/GenBank/DDBJ whole genome shotgun (WGS) entry which is preliminary data.</text>
</comment>
<feature type="domain" description="Glycosyl hydrolase family 38 C-terminal" evidence="2">
    <location>
        <begin position="101"/>
        <end position="223"/>
    </location>
</feature>
<accession>A0A9K3IFG3</accession>
<dbReference type="InterPro" id="IPR011682">
    <property type="entry name" value="Glyco_hydro_38_C"/>
</dbReference>
<dbReference type="GO" id="GO:0030246">
    <property type="term" value="F:carbohydrate binding"/>
    <property type="evidence" value="ECO:0007669"/>
    <property type="project" value="InterPro"/>
</dbReference>
<feature type="chain" id="PRO_5039888912" evidence="1">
    <location>
        <begin position="27"/>
        <end position="252"/>
    </location>
</feature>
<dbReference type="EC" id="3.2.1.24" evidence="3"/>
<dbReference type="PANTHER" id="PTHR11607">
    <property type="entry name" value="ALPHA-MANNOSIDASE"/>
    <property type="match status" value="1"/>
</dbReference>
<dbReference type="Proteomes" id="UP000215914">
    <property type="component" value="Unassembled WGS sequence"/>
</dbReference>
<evidence type="ECO:0000259" key="2">
    <source>
        <dbReference type="Pfam" id="PF07748"/>
    </source>
</evidence>
<keyword evidence="3" id="KW-0326">Glycosidase</keyword>
<evidence type="ECO:0000313" key="4">
    <source>
        <dbReference type="Proteomes" id="UP000215914"/>
    </source>
</evidence>
<evidence type="ECO:0000313" key="3">
    <source>
        <dbReference type="EMBL" id="KAF5795657.1"/>
    </source>
</evidence>
<proteinExistence type="predicted"/>
<dbReference type="InterPro" id="IPR050843">
    <property type="entry name" value="Glycosyl_Hydrlase_38"/>
</dbReference>
<sequence>MELICFNLLTWVLLLGLFLIEEIVQPLGFSTYTISSTKKAGLHAYGSEGKLSHYVNSRSAIDASLKQSYSFYAGFDGTTGLQASGAYIFRPSGTYPIGSQKQITRVYKNKEHAEVEFTVGLIPIGDGVGKEIATKISTTIKSNQTFYTDSNGRDFIERIRDYRADWDLEVNQPIAGNYYPINLGIYLKDEKSELSVLVDRSVGGSSIVDGELELMLHRLLYDDGKGVAKAINEAVCVGNDCRGLAISISFYY</sequence>
<name>A0A9K3IFG3_HELAN</name>
<keyword evidence="1" id="KW-0732">Signal</keyword>
<dbReference type="Gene3D" id="2.70.98.30">
    <property type="entry name" value="Golgi alpha-mannosidase II, domain 4"/>
    <property type="match status" value="2"/>
</dbReference>
<dbReference type="PANTHER" id="PTHR11607:SF3">
    <property type="entry name" value="LYSOSOMAL ALPHA-MANNOSIDASE"/>
    <property type="match status" value="1"/>
</dbReference>
<feature type="signal peptide" evidence="1">
    <location>
        <begin position="1"/>
        <end position="26"/>
    </location>
</feature>
<dbReference type="InterPro" id="IPR011013">
    <property type="entry name" value="Gal_mutarotase_sf_dom"/>
</dbReference>
<dbReference type="GO" id="GO:0006013">
    <property type="term" value="P:mannose metabolic process"/>
    <property type="evidence" value="ECO:0007669"/>
    <property type="project" value="InterPro"/>
</dbReference>
<organism evidence="3 4">
    <name type="scientific">Helianthus annuus</name>
    <name type="common">Common sunflower</name>
    <dbReference type="NCBI Taxonomy" id="4232"/>
    <lineage>
        <taxon>Eukaryota</taxon>
        <taxon>Viridiplantae</taxon>
        <taxon>Streptophyta</taxon>
        <taxon>Embryophyta</taxon>
        <taxon>Tracheophyta</taxon>
        <taxon>Spermatophyta</taxon>
        <taxon>Magnoliopsida</taxon>
        <taxon>eudicotyledons</taxon>
        <taxon>Gunneridae</taxon>
        <taxon>Pentapetalae</taxon>
        <taxon>asterids</taxon>
        <taxon>campanulids</taxon>
        <taxon>Asterales</taxon>
        <taxon>Asteraceae</taxon>
        <taxon>Asteroideae</taxon>
        <taxon>Heliantheae alliance</taxon>
        <taxon>Heliantheae</taxon>
        <taxon>Helianthus</taxon>
    </lineage>
</organism>